<accession>A0ABW2ZLK9</accession>
<sequence length="271" mass="31107">MSLIDHLWLYYRSYVDVPLTAPAIYRCRFEAHISGQKRELTERLYAASLDLKLKDCLLTFLEALTTDSTFQFLDYFSIWVSEMSCVDFTGPRLHETLELLNFNDLSYYQYRQQILAGCTAPAAEKIGYLHAERSRLIALPLTDGLACNPRWPSLKSMLCGWMAEEIAFLNEMHKLTANEVFSAQPEKYPLNVSVAHLACFLKVFVMSDLTGTRNLSRLFNFVADHFSSKRQGRISARSLSKEYYGTTQVTAAKVQGMLERMIGEINRLYFP</sequence>
<keyword evidence="2" id="KW-1185">Reference proteome</keyword>
<organism evidence="1 2">
    <name type="scientific">Mucilaginibacter lutimaris</name>
    <dbReference type="NCBI Taxonomy" id="931629"/>
    <lineage>
        <taxon>Bacteria</taxon>
        <taxon>Pseudomonadati</taxon>
        <taxon>Bacteroidota</taxon>
        <taxon>Sphingobacteriia</taxon>
        <taxon>Sphingobacteriales</taxon>
        <taxon>Sphingobacteriaceae</taxon>
        <taxon>Mucilaginibacter</taxon>
    </lineage>
</organism>
<evidence type="ECO:0000313" key="1">
    <source>
        <dbReference type="EMBL" id="MFD0767138.1"/>
    </source>
</evidence>
<proteinExistence type="predicted"/>
<protein>
    <submittedName>
        <fullName evidence="1">Uncharacterized protein</fullName>
    </submittedName>
</protein>
<gene>
    <name evidence="1" type="ORF">ACFQZI_19950</name>
</gene>
<evidence type="ECO:0000313" key="2">
    <source>
        <dbReference type="Proteomes" id="UP001597073"/>
    </source>
</evidence>
<comment type="caution">
    <text evidence="1">The sequence shown here is derived from an EMBL/GenBank/DDBJ whole genome shotgun (WGS) entry which is preliminary data.</text>
</comment>
<dbReference type="Proteomes" id="UP001597073">
    <property type="component" value="Unassembled WGS sequence"/>
</dbReference>
<reference evidence="2" key="1">
    <citation type="journal article" date="2019" name="Int. J. Syst. Evol. Microbiol.">
        <title>The Global Catalogue of Microorganisms (GCM) 10K type strain sequencing project: providing services to taxonomists for standard genome sequencing and annotation.</title>
        <authorList>
            <consortium name="The Broad Institute Genomics Platform"/>
            <consortium name="The Broad Institute Genome Sequencing Center for Infectious Disease"/>
            <person name="Wu L."/>
            <person name="Ma J."/>
        </authorList>
    </citation>
    <scope>NUCLEOTIDE SEQUENCE [LARGE SCALE GENOMIC DNA]</scope>
    <source>
        <strain evidence="2">CCUG 60742</strain>
    </source>
</reference>
<name>A0ABW2ZLK9_9SPHI</name>
<dbReference type="RefSeq" id="WP_377145655.1">
    <property type="nucleotide sequence ID" value="NZ_JBHTIA010000024.1"/>
</dbReference>
<dbReference type="EMBL" id="JBHTIA010000024">
    <property type="protein sequence ID" value="MFD0767138.1"/>
    <property type="molecule type" value="Genomic_DNA"/>
</dbReference>